<organism evidence="2 3">
    <name type="scientific">Brevibacterium otitidis</name>
    <dbReference type="NCBI Taxonomy" id="53364"/>
    <lineage>
        <taxon>Bacteria</taxon>
        <taxon>Bacillati</taxon>
        <taxon>Actinomycetota</taxon>
        <taxon>Actinomycetes</taxon>
        <taxon>Micrococcales</taxon>
        <taxon>Brevibacteriaceae</taxon>
        <taxon>Brevibacterium</taxon>
    </lineage>
</organism>
<protein>
    <submittedName>
        <fullName evidence="2">Class I SAM-dependent methyltransferase</fullName>
        <ecNumber evidence="2">2.1.1.222</ecNumber>
        <ecNumber evidence="2">2.1.1.64</ecNumber>
    </submittedName>
</protein>
<name>A0ABV5WZT0_9MICO</name>
<sequence length="319" mass="34833">MLIETPLGTWTSKVVLGGHGRTEQSSGLPDAVTKVVAHAALPPSDDDGFHPPGGRLFDQPALYDHVFGWDPGAELDFITSMAEVGRLVEFGCGSGRLLIPLLERGYQVDGVDSSSAALNHLAAKVSGRRRACVPRLVLGDLAEVALLPCYPAAFAALNTMRYLPSTDAVAAHLRRAAMSVEPGGRYLVHLDSFGTDLVERPHPGEYAEWEGFGDSDKKVMVRWELAERQPRSDYDLEIERVRVWCDGKPIVDELQSQLSLAISGWCTLFACEGLWSVHGVVDADELQPLDAQHQRRAASGNYWFVLDRTDLAAPALYNA</sequence>
<dbReference type="GO" id="GO:0061542">
    <property type="term" value="F:3-demethylubiquinol 3-O-methyltransferase activity"/>
    <property type="evidence" value="ECO:0007669"/>
    <property type="project" value="UniProtKB-EC"/>
</dbReference>
<evidence type="ECO:0000313" key="3">
    <source>
        <dbReference type="Proteomes" id="UP001589707"/>
    </source>
</evidence>
<dbReference type="SUPFAM" id="SSF53335">
    <property type="entry name" value="S-adenosyl-L-methionine-dependent methyltransferases"/>
    <property type="match status" value="1"/>
</dbReference>
<dbReference type="EC" id="2.1.1.222" evidence="2"/>
<dbReference type="GO" id="GO:0102208">
    <property type="term" value="F:2-polyprenyl-6-hydroxyphenol methylase activity"/>
    <property type="evidence" value="ECO:0007669"/>
    <property type="project" value="UniProtKB-EC"/>
</dbReference>
<proteinExistence type="predicted"/>
<feature type="domain" description="Methyltransferase type 12" evidence="1">
    <location>
        <begin position="88"/>
        <end position="185"/>
    </location>
</feature>
<comment type="caution">
    <text evidence="2">The sequence shown here is derived from an EMBL/GenBank/DDBJ whole genome shotgun (WGS) entry which is preliminary data.</text>
</comment>
<dbReference type="GO" id="GO:0032259">
    <property type="term" value="P:methylation"/>
    <property type="evidence" value="ECO:0007669"/>
    <property type="project" value="UniProtKB-KW"/>
</dbReference>
<keyword evidence="2" id="KW-0489">Methyltransferase</keyword>
<dbReference type="EMBL" id="JBHMAU010000033">
    <property type="protein sequence ID" value="MFB9775685.1"/>
    <property type="molecule type" value="Genomic_DNA"/>
</dbReference>
<keyword evidence="3" id="KW-1185">Reference proteome</keyword>
<gene>
    <name evidence="2" type="ORF">ACFFN1_04560</name>
</gene>
<dbReference type="RefSeq" id="WP_376839028.1">
    <property type="nucleotide sequence ID" value="NZ_JBHMAU010000033.1"/>
</dbReference>
<evidence type="ECO:0000259" key="1">
    <source>
        <dbReference type="Pfam" id="PF08242"/>
    </source>
</evidence>
<accession>A0ABV5WZT0</accession>
<keyword evidence="2" id="KW-0808">Transferase</keyword>
<dbReference type="Gene3D" id="3.40.50.150">
    <property type="entry name" value="Vaccinia Virus protein VP39"/>
    <property type="match status" value="1"/>
</dbReference>
<dbReference type="Pfam" id="PF08242">
    <property type="entry name" value="Methyltransf_12"/>
    <property type="match status" value="1"/>
</dbReference>
<dbReference type="CDD" id="cd02440">
    <property type="entry name" value="AdoMet_MTases"/>
    <property type="match status" value="1"/>
</dbReference>
<dbReference type="EC" id="2.1.1.64" evidence="2"/>
<dbReference type="InterPro" id="IPR013217">
    <property type="entry name" value="Methyltransf_12"/>
</dbReference>
<dbReference type="InterPro" id="IPR029063">
    <property type="entry name" value="SAM-dependent_MTases_sf"/>
</dbReference>
<dbReference type="Proteomes" id="UP001589707">
    <property type="component" value="Unassembled WGS sequence"/>
</dbReference>
<reference evidence="2 3" key="1">
    <citation type="submission" date="2024-09" db="EMBL/GenBank/DDBJ databases">
        <authorList>
            <person name="Sun Q."/>
            <person name="Mori K."/>
        </authorList>
    </citation>
    <scope>NUCLEOTIDE SEQUENCE [LARGE SCALE GENOMIC DNA]</scope>
    <source>
        <strain evidence="2 3">JCM 11683</strain>
    </source>
</reference>
<evidence type="ECO:0000313" key="2">
    <source>
        <dbReference type="EMBL" id="MFB9775685.1"/>
    </source>
</evidence>